<keyword evidence="4 9" id="KW-0812">Transmembrane</keyword>
<dbReference type="Pfam" id="PF00005">
    <property type="entry name" value="ABC_tran"/>
    <property type="match status" value="1"/>
</dbReference>
<feature type="transmembrane region" description="Helical" evidence="9">
    <location>
        <begin position="291"/>
        <end position="314"/>
    </location>
</feature>
<organism evidence="13 14">
    <name type="scientific">Melittangium boletus DSM 14713</name>
    <dbReference type="NCBI Taxonomy" id="1294270"/>
    <lineage>
        <taxon>Bacteria</taxon>
        <taxon>Pseudomonadati</taxon>
        <taxon>Myxococcota</taxon>
        <taxon>Myxococcia</taxon>
        <taxon>Myxococcales</taxon>
        <taxon>Cystobacterineae</taxon>
        <taxon>Archangiaceae</taxon>
        <taxon>Melittangium</taxon>
    </lineage>
</organism>
<dbReference type="CDD" id="cd18779">
    <property type="entry name" value="ABC_6TM_T1SS_like"/>
    <property type="match status" value="1"/>
</dbReference>
<dbReference type="Pfam" id="PF03412">
    <property type="entry name" value="Peptidase_C39"/>
    <property type="match status" value="1"/>
</dbReference>
<dbReference type="InterPro" id="IPR011527">
    <property type="entry name" value="ABC1_TM_dom"/>
</dbReference>
<evidence type="ECO:0000259" key="11">
    <source>
        <dbReference type="PROSITE" id="PS50929"/>
    </source>
</evidence>
<protein>
    <submittedName>
        <fullName evidence="13">Lantibiotic ABC transporter permease/ATP-binding protein</fullName>
    </submittedName>
</protein>
<dbReference type="SUPFAM" id="SSF52540">
    <property type="entry name" value="P-loop containing nucleoside triphosphate hydrolases"/>
    <property type="match status" value="1"/>
</dbReference>
<dbReference type="Gene3D" id="1.20.1560.10">
    <property type="entry name" value="ABC transporter type 1, transmembrane domain"/>
    <property type="match status" value="1"/>
</dbReference>
<evidence type="ECO:0000256" key="9">
    <source>
        <dbReference type="SAM" id="Phobius"/>
    </source>
</evidence>
<comment type="subcellular location">
    <subcellularLocation>
        <location evidence="1">Cell membrane</location>
        <topology evidence="1">Multi-pass membrane protein</topology>
    </subcellularLocation>
</comment>
<gene>
    <name evidence="13" type="ORF">MEBOL_005037</name>
</gene>
<evidence type="ECO:0000256" key="4">
    <source>
        <dbReference type="ARBA" id="ARBA00022692"/>
    </source>
</evidence>
<feature type="domain" description="ABC transmembrane type-1" evidence="11">
    <location>
        <begin position="184"/>
        <end position="463"/>
    </location>
</feature>
<evidence type="ECO:0000256" key="7">
    <source>
        <dbReference type="ARBA" id="ARBA00022989"/>
    </source>
</evidence>
<dbReference type="PROSITE" id="PS00211">
    <property type="entry name" value="ABC_TRANSPORTER_1"/>
    <property type="match status" value="1"/>
</dbReference>
<dbReference type="EMBL" id="CP022163">
    <property type="protein sequence ID" value="ATB31574.1"/>
    <property type="molecule type" value="Genomic_DNA"/>
</dbReference>
<dbReference type="Gene3D" id="3.40.50.300">
    <property type="entry name" value="P-loop containing nucleotide triphosphate hydrolases"/>
    <property type="match status" value="1"/>
</dbReference>
<dbReference type="InterPro" id="IPR017871">
    <property type="entry name" value="ABC_transporter-like_CS"/>
</dbReference>
<evidence type="ECO:0000313" key="14">
    <source>
        <dbReference type="Proteomes" id="UP000217289"/>
    </source>
</evidence>
<dbReference type="Proteomes" id="UP000217289">
    <property type="component" value="Chromosome"/>
</dbReference>
<evidence type="ECO:0000256" key="8">
    <source>
        <dbReference type="ARBA" id="ARBA00023136"/>
    </source>
</evidence>
<dbReference type="GO" id="GO:0005886">
    <property type="term" value="C:plasma membrane"/>
    <property type="evidence" value="ECO:0007669"/>
    <property type="project" value="UniProtKB-SubCell"/>
</dbReference>
<dbReference type="GO" id="GO:0016887">
    <property type="term" value="F:ATP hydrolysis activity"/>
    <property type="evidence" value="ECO:0007669"/>
    <property type="project" value="InterPro"/>
</dbReference>
<dbReference type="InterPro" id="IPR003593">
    <property type="entry name" value="AAA+_ATPase"/>
</dbReference>
<dbReference type="PROSITE" id="PS50929">
    <property type="entry name" value="ABC_TM1F"/>
    <property type="match status" value="1"/>
</dbReference>
<dbReference type="AlphaFoldDB" id="A0A250IIC8"/>
<evidence type="ECO:0000259" key="12">
    <source>
        <dbReference type="PROSITE" id="PS50990"/>
    </source>
</evidence>
<feature type="transmembrane region" description="Helical" evidence="9">
    <location>
        <begin position="320"/>
        <end position="338"/>
    </location>
</feature>
<dbReference type="InterPro" id="IPR003439">
    <property type="entry name" value="ABC_transporter-like_ATP-bd"/>
</dbReference>
<evidence type="ECO:0000256" key="3">
    <source>
        <dbReference type="ARBA" id="ARBA00022475"/>
    </source>
</evidence>
<evidence type="ECO:0000256" key="6">
    <source>
        <dbReference type="ARBA" id="ARBA00022840"/>
    </source>
</evidence>
<dbReference type="GO" id="GO:0006508">
    <property type="term" value="P:proteolysis"/>
    <property type="evidence" value="ECO:0007669"/>
    <property type="project" value="InterPro"/>
</dbReference>
<reference evidence="13 14" key="1">
    <citation type="submission" date="2017-06" db="EMBL/GenBank/DDBJ databases">
        <authorList>
            <person name="Kim H.J."/>
            <person name="Triplett B.A."/>
        </authorList>
    </citation>
    <scope>NUCLEOTIDE SEQUENCE [LARGE SCALE GENOMIC DNA]</scope>
    <source>
        <strain evidence="13 14">DSM 14713</strain>
    </source>
</reference>
<keyword evidence="2" id="KW-0813">Transport</keyword>
<keyword evidence="6 13" id="KW-0067">ATP-binding</keyword>
<dbReference type="InterPro" id="IPR036640">
    <property type="entry name" value="ABC1_TM_sf"/>
</dbReference>
<feature type="transmembrane region" description="Helical" evidence="9">
    <location>
        <begin position="180"/>
        <end position="205"/>
    </location>
</feature>
<dbReference type="Gene3D" id="3.90.70.10">
    <property type="entry name" value="Cysteine proteinases"/>
    <property type="match status" value="1"/>
</dbReference>
<keyword evidence="8 9" id="KW-0472">Membrane</keyword>
<evidence type="ECO:0000256" key="2">
    <source>
        <dbReference type="ARBA" id="ARBA00022448"/>
    </source>
</evidence>
<dbReference type="SMART" id="SM00382">
    <property type="entry name" value="AAA"/>
    <property type="match status" value="1"/>
</dbReference>
<keyword evidence="3" id="KW-1003">Cell membrane</keyword>
<keyword evidence="5" id="KW-0547">Nucleotide-binding</keyword>
<keyword evidence="14" id="KW-1185">Reference proteome</keyword>
<dbReference type="GO" id="GO:0005524">
    <property type="term" value="F:ATP binding"/>
    <property type="evidence" value="ECO:0007669"/>
    <property type="project" value="UniProtKB-KW"/>
</dbReference>
<name>A0A250IIC8_9BACT</name>
<dbReference type="SUPFAM" id="SSF90123">
    <property type="entry name" value="ABC transporter transmembrane region"/>
    <property type="match status" value="1"/>
</dbReference>
<dbReference type="InterPro" id="IPR027417">
    <property type="entry name" value="P-loop_NTPase"/>
</dbReference>
<dbReference type="FunFam" id="3.40.50.300:FF:000299">
    <property type="entry name" value="ABC transporter ATP-binding protein/permease"/>
    <property type="match status" value="1"/>
</dbReference>
<keyword evidence="7 9" id="KW-1133">Transmembrane helix</keyword>
<evidence type="ECO:0000256" key="1">
    <source>
        <dbReference type="ARBA" id="ARBA00004651"/>
    </source>
</evidence>
<feature type="domain" description="Peptidase C39" evidence="12">
    <location>
        <begin position="32"/>
        <end position="151"/>
    </location>
</feature>
<evidence type="ECO:0000313" key="13">
    <source>
        <dbReference type="EMBL" id="ATB31574.1"/>
    </source>
</evidence>
<dbReference type="Pfam" id="PF00664">
    <property type="entry name" value="ABC_membrane"/>
    <property type="match status" value="1"/>
</dbReference>
<dbReference type="PROSITE" id="PS50893">
    <property type="entry name" value="ABC_TRANSPORTER_2"/>
    <property type="match status" value="1"/>
</dbReference>
<feature type="transmembrane region" description="Helical" evidence="9">
    <location>
        <begin position="431"/>
        <end position="451"/>
    </location>
</feature>
<dbReference type="GO" id="GO:0034040">
    <property type="term" value="F:ATPase-coupled lipid transmembrane transporter activity"/>
    <property type="evidence" value="ECO:0007669"/>
    <property type="project" value="TreeGrafter"/>
</dbReference>
<dbReference type="GO" id="GO:0140359">
    <property type="term" value="F:ABC-type transporter activity"/>
    <property type="evidence" value="ECO:0007669"/>
    <property type="project" value="InterPro"/>
</dbReference>
<dbReference type="InterPro" id="IPR039421">
    <property type="entry name" value="Type_1_exporter"/>
</dbReference>
<dbReference type="PANTHER" id="PTHR24221:SF606">
    <property type="entry name" value="COLICIN V SECRETION-PROCESSING ATP-BINDING PROTEIN"/>
    <property type="match status" value="1"/>
</dbReference>
<accession>A0A250IIC8</accession>
<dbReference type="GO" id="GO:0008233">
    <property type="term" value="F:peptidase activity"/>
    <property type="evidence" value="ECO:0007669"/>
    <property type="project" value="InterPro"/>
</dbReference>
<dbReference type="PANTHER" id="PTHR24221">
    <property type="entry name" value="ATP-BINDING CASSETTE SUB-FAMILY B"/>
    <property type="match status" value="1"/>
</dbReference>
<dbReference type="PROSITE" id="PS50990">
    <property type="entry name" value="PEPTIDASE_C39"/>
    <property type="match status" value="1"/>
</dbReference>
<dbReference type="KEGG" id="mbd:MEBOL_005037"/>
<proteinExistence type="predicted"/>
<feature type="transmembrane region" description="Helical" evidence="9">
    <location>
        <begin position="217"/>
        <end position="244"/>
    </location>
</feature>
<sequence>MSSSLDSLMSRFPALLRLGLPGLSRRIPFLQQLDANDCGAACLAMVLAYHGKVVRLHEVREVLGTGRDGSNALQLLGGARHYGLRSRGVSLEPEDLGYLPRGSILHWEFRHFVVFERLGRGWVDLVDPSMGRRRVPLGQVRRSFTGVALVLEPGDAFLKEEGQPRPIFRHLKQLLLQSGLLSRILITSALVQLFALGLPVLTGALTDRVVPRGDAELLVVLAVAMASLVGFQFLASMVRSFLLLRLRTEMDARMTFGFVEHLVELPYAFFQRRSPGDLMNRLNSNATIRELLTSGALSGLLDGSLVTLYLMVLFFANGPLALLVVAVGALQVGVFIWSRRRQAELMSRSLEAEAKSQAYQVEFLIGMQNLKAMGGEHRAMDRWSGMFVDVLNISLARGKLSTLTDALMSALRLGAPLVIMCFGAWQVLRGALTLGGMLALNAVAMGFLGPLSNLVSTLMQFQLLGSYFERIHDVLDTPPEQDMGKVRPAHTLSGRICLEKVSFRYGPHSPLVTREVSVDIQPGQMVAIVGRSGAGKSTLANLLLGMYVPTSGRILYDGVDLTELDLRSLRQQVGIVMQSPALFSSSIRSNIALADPSLPMDAIVEAAKLARLHTEILAMPMGYESLLLERGASLSGGQRQRLALARALVRKPAILLLDEATSALDSITEGEVHRALASIRCTRVVIAHRLSTVVNADLILTLEDGALVEAGTHEELLAKGGVYASLVAAQLGGEAAIARRERRAESA</sequence>
<evidence type="ECO:0000259" key="10">
    <source>
        <dbReference type="PROSITE" id="PS50893"/>
    </source>
</evidence>
<feature type="domain" description="ABC transporter" evidence="10">
    <location>
        <begin position="496"/>
        <end position="729"/>
    </location>
</feature>
<evidence type="ECO:0000256" key="5">
    <source>
        <dbReference type="ARBA" id="ARBA00022741"/>
    </source>
</evidence>
<dbReference type="InterPro" id="IPR005074">
    <property type="entry name" value="Peptidase_C39"/>
</dbReference>
<dbReference type="OrthoDB" id="9760168at2"/>